<reference evidence="1" key="1">
    <citation type="journal article" date="2020" name="Stud. Mycol.">
        <title>101 Dothideomycetes genomes: a test case for predicting lifestyles and emergence of pathogens.</title>
        <authorList>
            <person name="Haridas S."/>
            <person name="Albert R."/>
            <person name="Binder M."/>
            <person name="Bloem J."/>
            <person name="Labutti K."/>
            <person name="Salamov A."/>
            <person name="Andreopoulos B."/>
            <person name="Baker S."/>
            <person name="Barry K."/>
            <person name="Bills G."/>
            <person name="Bluhm B."/>
            <person name="Cannon C."/>
            <person name="Castanera R."/>
            <person name="Culley D."/>
            <person name="Daum C."/>
            <person name="Ezra D."/>
            <person name="Gonzalez J."/>
            <person name="Henrissat B."/>
            <person name="Kuo A."/>
            <person name="Liang C."/>
            <person name="Lipzen A."/>
            <person name="Lutzoni F."/>
            <person name="Magnuson J."/>
            <person name="Mondo S."/>
            <person name="Nolan M."/>
            <person name="Ohm R."/>
            <person name="Pangilinan J."/>
            <person name="Park H.-J."/>
            <person name="Ramirez L."/>
            <person name="Alfaro M."/>
            <person name="Sun H."/>
            <person name="Tritt A."/>
            <person name="Yoshinaga Y."/>
            <person name="Zwiers L.-H."/>
            <person name="Turgeon B."/>
            <person name="Goodwin S."/>
            <person name="Spatafora J."/>
            <person name="Crous P."/>
            <person name="Grigoriev I."/>
        </authorList>
    </citation>
    <scope>NUCLEOTIDE SEQUENCE</scope>
    <source>
        <strain evidence="1">CBS 130266</strain>
    </source>
</reference>
<dbReference type="AlphaFoldDB" id="A0A9P4NFF7"/>
<accession>A0A9P4NFF7</accession>
<organism evidence="1 2">
    <name type="scientific">Tothia fuscella</name>
    <dbReference type="NCBI Taxonomy" id="1048955"/>
    <lineage>
        <taxon>Eukaryota</taxon>
        <taxon>Fungi</taxon>
        <taxon>Dikarya</taxon>
        <taxon>Ascomycota</taxon>
        <taxon>Pezizomycotina</taxon>
        <taxon>Dothideomycetes</taxon>
        <taxon>Pleosporomycetidae</taxon>
        <taxon>Venturiales</taxon>
        <taxon>Cylindrosympodiaceae</taxon>
        <taxon>Tothia</taxon>
    </lineage>
</organism>
<dbReference type="EMBL" id="MU007120">
    <property type="protein sequence ID" value="KAF2419018.1"/>
    <property type="molecule type" value="Genomic_DNA"/>
</dbReference>
<protein>
    <submittedName>
        <fullName evidence="1">Uncharacterized protein</fullName>
    </submittedName>
</protein>
<sequence length="175" mass="19508">MSLITTTCTSYTGALSDLPSNSTPSLHFLTFLFQAYDSITDPEAMESLVSPSALIHLNANPPSQRGTATPEKQKQKWVKRSSAIKSISRDLSRAWDIETETGRRTVIFESLVKYVFVGDETKENVVMAEMGIVKLERVPNGMEGYGKGVGGYWMTELRTCHDPQNIKKKREELGC</sequence>
<evidence type="ECO:0000313" key="2">
    <source>
        <dbReference type="Proteomes" id="UP000800235"/>
    </source>
</evidence>
<gene>
    <name evidence="1" type="ORF">EJ08DRAFT_654067</name>
</gene>
<evidence type="ECO:0000313" key="1">
    <source>
        <dbReference type="EMBL" id="KAF2419018.1"/>
    </source>
</evidence>
<dbReference type="Proteomes" id="UP000800235">
    <property type="component" value="Unassembled WGS sequence"/>
</dbReference>
<proteinExistence type="predicted"/>
<keyword evidence="2" id="KW-1185">Reference proteome</keyword>
<dbReference type="OrthoDB" id="5371016at2759"/>
<comment type="caution">
    <text evidence="1">The sequence shown here is derived from an EMBL/GenBank/DDBJ whole genome shotgun (WGS) entry which is preliminary data.</text>
</comment>
<name>A0A9P4NFF7_9PEZI</name>